<keyword evidence="5" id="KW-0808">Transferase</keyword>
<evidence type="ECO:0000256" key="11">
    <source>
        <dbReference type="SAM" id="MobiDB-lite"/>
    </source>
</evidence>
<evidence type="ECO:0000256" key="6">
    <source>
        <dbReference type="ARBA" id="ARBA00022692"/>
    </source>
</evidence>
<dbReference type="EC" id="2.4.1.34" evidence="3"/>
<sequence length="1883" mass="219005">MTASSQSVFEFNNFFSIPSLDGPNNISARKRTHDNDLSSDFSETLDKFRFISPSDDIFRTSGRKSATNRQTELLKSGNAEQDNNGNSESDDEESEKDTEQSPVSMEEIKNIFEQLGALFGFQRDSVSNMYEHYLTQLSSRAARSSYAHAITSLHSDYIGGEHANYRKWFFGCQIEDDEEISKIYYETVTEKKGNKFSFIRKKSNGTLPNIKREKKRVPHNERELIEYAWKKRMSEYSHKDYVNQVALYLLIWGEANNLRFMPECLCFIYKCAFDYYVHVQKNGIRLQLDIAEEFDFLNKIITPLYCFIRDQQFIKIEGKYVRNDKDHSKIITYDDINQTFWYKQGLNRMKLDQTTKLLDFPIHIRYKKIHLVNWGNVFKKTYREKRSWWHICLNFSRIWIIHISMFWYYMSFNSQIVYTHNYIQLLNNGPTTQAILSAVSLAGSLSSLINITATICELFYVPMNWPGANHVFRRLLILLLVLALNLAPSIFILGVIPLTAVSKTGFIVSIIQFCISILTFVWFTVQPLGNMFEFKKKVKFQLYDPQKTFTASFPSLKNEKFYLSIVMWLFVFLSKSLESYFFLILSMKDPIINLFDMNMSRCYGDFWIKGLLCKLQSHIILFLMYFIDLILFFLDTYLWYIIWNCVFSISGTATEGISIFAPWKNIFLKLPLRIYSKLIATTKNKLRNEPDVIISQIWNSILISMYREHLISKEQLYKLTYSILDDRKSDGKSLLRTPTFFLNQDDNKSSIDFLDSNSEVHRRILFFAQSLSTPFETPIPIGKLPSFTVLIPHYSESIIIDLKQIIRQDPDSKISLLDYLKELYPQEWKNFVDESKRNSITVCEDKQSYDDELLLISKYLSPFEEDDALKQGRKEFPSRLDNGSSTTSQNDEEFLKSKVDDIPLYCVGYNTSDKSQSLKTRVWVSLRTQTLYRTISGFMNYFTALEILKNIETKNKNKDQNKEEEAKTIIEPDMSEFLDKKLRILLCVQRLEAMSEDETEDVKILVQKFPNLYISSLEKTTSSNDPQRVVYYSTLYHGYTFEENYLGEREFQLKRKYRIRLSGNPILGDGKSDNQNHSLIFYRGEYIQVIDANQDNYLEECFKIRSVLAEFEEINNRRSSSTNIYLPSKSYTNIDPVAIVGAREHIFSANTGVLGDVAAGKEQTFGTLFARTLAGIGGKLHYGHPDFLNGIFMTTRGGLSKAQKGLHLNEDIFAGMNALMRGGRIKHCDYYQCGKGRDLGFSSILNFTSKIGGGMGEQLISREYYYLGTQLPTDRFLSFYYAHAGFHLNNLFIIISLHIFMLIIVNLGALNSQTINCEYSANDQITDVRYPIGCYHLKPALDWITRYILSIFICFFISFFPLTLHDAFEKGPKKAIKRLLSHLFCFSPLFEVFVCQIYANALKTDVIFGNAAYISTGRGFSITRVPFHELYSTYSTISIYPGVRLMLLLYFGTLTVKRISLIWFWITLVAMCMSPFFFNPHQFVWNQFFIDYGDFIRWMSRGNSKIKNNSWINFVKKNRGQIVGYKRDKNFMDIIANSKPEYVTLQSASVPLVGSFIVEIINPLLEFFFVFTAYTFINAQNGVMNPDKKINSILRLLIVTFLPIIINSIILLITLSIFLVFGIFLRYFKKLPAYVAGICHGVSIIVYLVNFILIYYLEGLDYQKAVLLVICSIFLQRLLFKLNLFLFISKENKDNKIEDVNHNIAFWGGDWFIIGKFFNIKQVIREYNLKIMELSLFTTDFLLGHLLLYLMIPLLLIPKIDTIHTSMLFWINPITNSKKFRSILYSKSEGRARFRNSVKYAILFMITLVIFSSFLILPIVVSNNIEYIIKFNNSINRFMPADLINEVGLVQPMFQDFNDTGKRAPKSILTTTPRLETWTSYWI</sequence>
<evidence type="ECO:0000256" key="10">
    <source>
        <dbReference type="ARBA" id="ARBA00047777"/>
    </source>
</evidence>
<feature type="transmembrane region" description="Helical" evidence="12">
    <location>
        <begin position="561"/>
        <end position="585"/>
    </location>
</feature>
<keyword evidence="8 12" id="KW-0472">Membrane</keyword>
<evidence type="ECO:0000256" key="2">
    <source>
        <dbReference type="ARBA" id="ARBA00009040"/>
    </source>
</evidence>
<dbReference type="Pfam" id="PF14288">
    <property type="entry name" value="FKS1_dom1"/>
    <property type="match status" value="1"/>
</dbReference>
<feature type="transmembrane region" description="Helical" evidence="12">
    <location>
        <begin position="1734"/>
        <end position="1757"/>
    </location>
</feature>
<feature type="transmembrane region" description="Helical" evidence="12">
    <location>
        <begin position="431"/>
        <end position="455"/>
    </location>
</feature>
<feature type="transmembrane region" description="Helical" evidence="12">
    <location>
        <begin position="475"/>
        <end position="498"/>
    </location>
</feature>
<dbReference type="GO" id="GO:0003843">
    <property type="term" value="F:1,3-beta-D-glucan synthase activity"/>
    <property type="evidence" value="ECO:0007669"/>
    <property type="project" value="UniProtKB-EC"/>
</dbReference>
<dbReference type="Pfam" id="PF02364">
    <property type="entry name" value="Glucan_synthase"/>
    <property type="match status" value="1"/>
</dbReference>
<evidence type="ECO:0000256" key="8">
    <source>
        <dbReference type="ARBA" id="ARBA00023136"/>
    </source>
</evidence>
<feature type="transmembrane region" description="Helical" evidence="12">
    <location>
        <begin position="505"/>
        <end position="525"/>
    </location>
</feature>
<name>A0A9W6SXP9_CANBO</name>
<comment type="subcellular location">
    <subcellularLocation>
        <location evidence="1">Membrane</location>
        <topology evidence="1">Multi-pass membrane protein</topology>
    </subcellularLocation>
</comment>
<dbReference type="SMART" id="SM01205">
    <property type="entry name" value="FKS1_dom1"/>
    <property type="match status" value="1"/>
</dbReference>
<comment type="catalytic activity">
    <reaction evidence="10">
        <text>[(1-&gt;3)-beta-D-glucosyl](n) + UDP-alpha-D-glucose = [(1-&gt;3)-beta-D-glucosyl](n+1) + UDP + H(+)</text>
        <dbReference type="Rhea" id="RHEA:21476"/>
        <dbReference type="Rhea" id="RHEA-COMP:11146"/>
        <dbReference type="Rhea" id="RHEA-COMP:14303"/>
        <dbReference type="ChEBI" id="CHEBI:15378"/>
        <dbReference type="ChEBI" id="CHEBI:37671"/>
        <dbReference type="ChEBI" id="CHEBI:58223"/>
        <dbReference type="ChEBI" id="CHEBI:58885"/>
        <dbReference type="EC" id="2.4.1.34"/>
    </reaction>
</comment>
<keyword evidence="15" id="KW-1185">Reference proteome</keyword>
<proteinExistence type="inferred from homology"/>
<dbReference type="GO" id="GO:0051278">
    <property type="term" value="P:fungal-type cell wall polysaccharide biosynthetic process"/>
    <property type="evidence" value="ECO:0007669"/>
    <property type="project" value="TreeGrafter"/>
</dbReference>
<evidence type="ECO:0000256" key="1">
    <source>
        <dbReference type="ARBA" id="ARBA00004141"/>
    </source>
</evidence>
<keyword evidence="6 12" id="KW-0812">Transmembrane</keyword>
<feature type="transmembrane region" description="Helical" evidence="12">
    <location>
        <begin position="1291"/>
        <end position="1310"/>
    </location>
</feature>
<dbReference type="InterPro" id="IPR026899">
    <property type="entry name" value="FKS1-like_dom1"/>
</dbReference>
<evidence type="ECO:0000256" key="5">
    <source>
        <dbReference type="ARBA" id="ARBA00022679"/>
    </source>
</evidence>
<feature type="transmembrane region" description="Helical" evidence="12">
    <location>
        <begin position="1665"/>
        <end position="1688"/>
    </location>
</feature>
<feature type="transmembrane region" description="Helical" evidence="12">
    <location>
        <begin position="1631"/>
        <end position="1653"/>
    </location>
</feature>
<feature type="transmembrane region" description="Helical" evidence="12">
    <location>
        <begin position="1552"/>
        <end position="1576"/>
    </location>
</feature>
<dbReference type="GO" id="GO:0006075">
    <property type="term" value="P:(1-&gt;3)-beta-D-glucan biosynthetic process"/>
    <property type="evidence" value="ECO:0007669"/>
    <property type="project" value="InterPro"/>
</dbReference>
<feature type="transmembrane region" description="Helical" evidence="12">
    <location>
        <begin position="1459"/>
        <end position="1478"/>
    </location>
</feature>
<evidence type="ECO:0000313" key="15">
    <source>
        <dbReference type="Proteomes" id="UP001165120"/>
    </source>
</evidence>
<feature type="transmembrane region" description="Helical" evidence="12">
    <location>
        <begin position="606"/>
        <end position="634"/>
    </location>
</feature>
<evidence type="ECO:0000259" key="13">
    <source>
        <dbReference type="SMART" id="SM01205"/>
    </source>
</evidence>
<feature type="region of interest" description="Disordered" evidence="11">
    <location>
        <begin position="20"/>
        <end position="39"/>
    </location>
</feature>
<evidence type="ECO:0000256" key="7">
    <source>
        <dbReference type="ARBA" id="ARBA00022989"/>
    </source>
</evidence>
<feature type="transmembrane region" description="Helical" evidence="12">
    <location>
        <begin position="1431"/>
        <end position="1452"/>
    </location>
</feature>
<comment type="caution">
    <text evidence="14">The sequence shown here is derived from an EMBL/GenBank/DDBJ whole genome shotgun (WGS) entry which is preliminary data.</text>
</comment>
<dbReference type="PANTHER" id="PTHR12741">
    <property type="entry name" value="LYST-INTERACTING PROTEIN LIP5 DOPAMINE RESPONSIVE PROTEIN DRG-1"/>
    <property type="match status" value="1"/>
</dbReference>
<accession>A0A9W6SXP9</accession>
<gene>
    <name evidence="14" type="ORF">Cboi02_000160400</name>
</gene>
<dbReference type="InterPro" id="IPR003440">
    <property type="entry name" value="Glyco_trans_48_dom"/>
</dbReference>
<dbReference type="EMBL" id="BSXN01000395">
    <property type="protein sequence ID" value="GME68365.1"/>
    <property type="molecule type" value="Genomic_DNA"/>
</dbReference>
<feature type="transmembrane region" description="Helical" evidence="12">
    <location>
        <begin position="1596"/>
        <end position="1625"/>
    </location>
</feature>
<reference evidence="14" key="1">
    <citation type="submission" date="2023-04" db="EMBL/GenBank/DDBJ databases">
        <title>Candida boidinii NBRC 10035.</title>
        <authorList>
            <person name="Ichikawa N."/>
            <person name="Sato H."/>
            <person name="Tonouchi N."/>
        </authorList>
    </citation>
    <scope>NUCLEOTIDE SEQUENCE</scope>
    <source>
        <strain evidence="14">NBRC 10035</strain>
    </source>
</reference>
<evidence type="ECO:0000313" key="14">
    <source>
        <dbReference type="EMBL" id="GME68365.1"/>
    </source>
</evidence>
<dbReference type="GO" id="GO:0000148">
    <property type="term" value="C:1,3-beta-D-glucan synthase complex"/>
    <property type="evidence" value="ECO:0007669"/>
    <property type="project" value="InterPro"/>
</dbReference>
<protein>
    <recommendedName>
        <fullName evidence="3">1,3-beta-glucan synthase</fullName>
        <ecNumber evidence="3">2.4.1.34</ecNumber>
    </recommendedName>
    <alternativeName>
        <fullName evidence="9">1,3-beta-D-glucan-UDP glucosyltransferase</fullName>
    </alternativeName>
</protein>
<evidence type="ECO:0000256" key="9">
    <source>
        <dbReference type="ARBA" id="ARBA00031935"/>
    </source>
</evidence>
<organism evidence="14 15">
    <name type="scientific">Candida boidinii</name>
    <name type="common">Yeast</name>
    <dbReference type="NCBI Taxonomy" id="5477"/>
    <lineage>
        <taxon>Eukaryota</taxon>
        <taxon>Fungi</taxon>
        <taxon>Dikarya</taxon>
        <taxon>Ascomycota</taxon>
        <taxon>Saccharomycotina</taxon>
        <taxon>Pichiomycetes</taxon>
        <taxon>Pichiales</taxon>
        <taxon>Pichiaceae</taxon>
        <taxon>Ogataea</taxon>
        <taxon>Ogataea/Candida clade</taxon>
    </lineage>
</organism>
<feature type="transmembrane region" description="Helical" evidence="12">
    <location>
        <begin position="1800"/>
        <end position="1821"/>
    </location>
</feature>
<evidence type="ECO:0000256" key="3">
    <source>
        <dbReference type="ARBA" id="ARBA00012589"/>
    </source>
</evidence>
<dbReference type="PANTHER" id="PTHR12741:SF48">
    <property type="entry name" value="1,3-BETA-GLUCAN SYNTHASE COMPONENT FKS1-RELATED"/>
    <property type="match status" value="1"/>
</dbReference>
<evidence type="ECO:0000256" key="12">
    <source>
        <dbReference type="SAM" id="Phobius"/>
    </source>
</evidence>
<evidence type="ECO:0000256" key="4">
    <source>
        <dbReference type="ARBA" id="ARBA00022676"/>
    </source>
</evidence>
<dbReference type="Pfam" id="PF23605">
    <property type="entry name" value="FKS1_dom2"/>
    <property type="match status" value="1"/>
</dbReference>
<feature type="transmembrane region" description="Helical" evidence="12">
    <location>
        <begin position="1347"/>
        <end position="1367"/>
    </location>
</feature>
<feature type="compositionally biased region" description="Polar residues" evidence="11">
    <location>
        <begin position="63"/>
        <end position="73"/>
    </location>
</feature>
<dbReference type="InterPro" id="IPR056261">
    <property type="entry name" value="FKS1-like_dom2"/>
</dbReference>
<comment type="similarity">
    <text evidence="2">Belongs to the glycosyltransferase 48 family.</text>
</comment>
<feature type="transmembrane region" description="Helical" evidence="12">
    <location>
        <begin position="388"/>
        <end position="410"/>
    </location>
</feature>
<keyword evidence="4" id="KW-0328">Glycosyltransferase</keyword>
<dbReference type="GO" id="GO:0005886">
    <property type="term" value="C:plasma membrane"/>
    <property type="evidence" value="ECO:0007669"/>
    <property type="project" value="TreeGrafter"/>
</dbReference>
<feature type="domain" description="1,3-beta-glucan synthase component FKS1-like" evidence="13">
    <location>
        <begin position="239"/>
        <end position="354"/>
    </location>
</feature>
<dbReference type="Proteomes" id="UP001165120">
    <property type="component" value="Unassembled WGS sequence"/>
</dbReference>
<keyword evidence="7 12" id="KW-1133">Transmembrane helix</keyword>
<feature type="region of interest" description="Disordered" evidence="11">
    <location>
        <begin position="59"/>
        <end position="103"/>
    </location>
</feature>